<evidence type="ECO:0000256" key="9">
    <source>
        <dbReference type="PROSITE-ProRule" id="PRU00284"/>
    </source>
</evidence>
<evidence type="ECO:0000256" key="4">
    <source>
        <dbReference type="ARBA" id="ARBA00022692"/>
    </source>
</evidence>
<dbReference type="SMART" id="SM00283">
    <property type="entry name" value="MA"/>
    <property type="match status" value="1"/>
</dbReference>
<dbReference type="GO" id="GO:0005886">
    <property type="term" value="C:plasma membrane"/>
    <property type="evidence" value="ECO:0007669"/>
    <property type="project" value="UniProtKB-SubCell"/>
</dbReference>
<keyword evidence="3" id="KW-0997">Cell inner membrane</keyword>
<feature type="domain" description="T-SNARE coiled-coil homology" evidence="12">
    <location>
        <begin position="464"/>
        <end position="518"/>
    </location>
</feature>
<evidence type="ECO:0000256" key="10">
    <source>
        <dbReference type="SAM" id="Phobius"/>
    </source>
</evidence>
<evidence type="ECO:0000256" key="2">
    <source>
        <dbReference type="ARBA" id="ARBA00022475"/>
    </source>
</evidence>
<dbReference type="SMART" id="SM01049">
    <property type="entry name" value="Cache_2"/>
    <property type="match status" value="1"/>
</dbReference>
<dbReference type="OrthoDB" id="7260004at2"/>
<dbReference type="eggNOG" id="COG0840">
    <property type="taxonomic scope" value="Bacteria"/>
</dbReference>
<dbReference type="EMBL" id="HE663493">
    <property type="protein sequence ID" value="CCG09317.1"/>
    <property type="molecule type" value="Genomic_DNA"/>
</dbReference>
<dbReference type="InterPro" id="IPR033480">
    <property type="entry name" value="sCache_2"/>
</dbReference>
<dbReference type="InterPro" id="IPR000727">
    <property type="entry name" value="T_SNARE_dom"/>
</dbReference>
<dbReference type="InterPro" id="IPR004089">
    <property type="entry name" value="MCPsignal_dom"/>
</dbReference>
<reference evidence="14 15" key="1">
    <citation type="submission" date="2012-02" db="EMBL/GenBank/DDBJ databases">
        <title>Shotgun genome sequence of Phaeospirillum photometricum DSM 122.</title>
        <authorList>
            <person name="Duquesne K."/>
            <person name="Sturgis J."/>
        </authorList>
    </citation>
    <scope>NUCLEOTIDE SEQUENCE [LARGE SCALE GENOMIC DNA]</scope>
    <source>
        <strain evidence="15">DSM122</strain>
    </source>
</reference>
<dbReference type="HOGENOM" id="CLU_000445_107_27_5"/>
<evidence type="ECO:0000256" key="3">
    <source>
        <dbReference type="ARBA" id="ARBA00022519"/>
    </source>
</evidence>
<dbReference type="Pfam" id="PF00672">
    <property type="entry name" value="HAMP"/>
    <property type="match status" value="1"/>
</dbReference>
<dbReference type="PANTHER" id="PTHR32089">
    <property type="entry name" value="METHYL-ACCEPTING CHEMOTAXIS PROTEIN MCPB"/>
    <property type="match status" value="1"/>
</dbReference>
<comment type="similarity">
    <text evidence="8">Belongs to the methyl-accepting chemotaxis (MCP) protein family.</text>
</comment>
<dbReference type="Gene3D" id="6.10.340.10">
    <property type="match status" value="1"/>
</dbReference>
<dbReference type="PROSITE" id="PS50192">
    <property type="entry name" value="T_SNARE"/>
    <property type="match status" value="1"/>
</dbReference>
<dbReference type="PROSITE" id="PS50111">
    <property type="entry name" value="CHEMOTAXIS_TRANSDUC_2"/>
    <property type="match status" value="1"/>
</dbReference>
<protein>
    <submittedName>
        <fullName evidence="14">Methyl-accepting chemotaxis sensory transducer</fullName>
    </submittedName>
</protein>
<dbReference type="PATRIC" id="fig|1150469.3.peg.3057"/>
<gene>
    <name evidence="14" type="ORF">RSPPHO_02691</name>
</gene>
<dbReference type="InterPro" id="IPR003660">
    <property type="entry name" value="HAMP_dom"/>
</dbReference>
<keyword evidence="7 9" id="KW-0807">Transducer</keyword>
<dbReference type="SMART" id="SM00304">
    <property type="entry name" value="HAMP"/>
    <property type="match status" value="1"/>
</dbReference>
<evidence type="ECO:0000256" key="7">
    <source>
        <dbReference type="ARBA" id="ARBA00023224"/>
    </source>
</evidence>
<dbReference type="SUPFAM" id="SSF58104">
    <property type="entry name" value="Methyl-accepting chemotaxis protein (MCP) signaling domain"/>
    <property type="match status" value="1"/>
</dbReference>
<evidence type="ECO:0000259" key="12">
    <source>
        <dbReference type="PROSITE" id="PS50192"/>
    </source>
</evidence>
<dbReference type="Pfam" id="PF00015">
    <property type="entry name" value="MCPsignal"/>
    <property type="match status" value="1"/>
</dbReference>
<comment type="subcellular location">
    <subcellularLocation>
        <location evidence="1">Cell inner membrane</location>
        <topology evidence="1">Multi-pass membrane protein</topology>
    </subcellularLocation>
</comment>
<dbReference type="Gene3D" id="3.30.450.20">
    <property type="entry name" value="PAS domain"/>
    <property type="match status" value="1"/>
</dbReference>
<dbReference type="KEGG" id="rpm:RSPPHO_02691"/>
<evidence type="ECO:0000313" key="14">
    <source>
        <dbReference type="EMBL" id="CCG09317.1"/>
    </source>
</evidence>
<evidence type="ECO:0000259" key="13">
    <source>
        <dbReference type="PROSITE" id="PS50885"/>
    </source>
</evidence>
<dbReference type="PANTHER" id="PTHR32089:SF112">
    <property type="entry name" value="LYSOZYME-LIKE PROTEIN-RELATED"/>
    <property type="match status" value="1"/>
</dbReference>
<name>H6SNI6_PARPM</name>
<dbReference type="AlphaFoldDB" id="H6SNI6"/>
<sequence length="562" mass="59213">MRTLTIRQQIFLIPVLSALAVCLVALFAARIVYDRIDETHRLQIKSATEVAVAVVGALDAQVSKGGLTQEQAQSLAKDALRAIRFAGQEYFYVYDYEGKLLAHPVRSDLEGTYKLKETRDANGVLTIEELIKQARAGGGFVPFLWPKPGQDTTPVAKLGYAAGYQPWSWMIGTGVYVDDVEAETWKALLQLGLGGGLALAVVGVAGVWVTRRLGERVQRQSERMLALAEGDLSPTPDTASGDDELGRMAQALEVFRQRMIENRDMSAQREAEQEKRAREAQRIGELARSFDQAAASALDVVAAAAHDLERDAVDMTMSADATAERSVTVASAAEQASAHVQTVAAATEELSASIGEIARQVSMSASIAVAAATEAEQTSAHVRGLADAAQRIGAVVNLITDIASQTNLLALNATIEAARAGEAGKGFAVVAGEVKNLATQTARATEEIGEQIGAIQQATGVAVQAIGGIAAIITQIRDTTTSIASAVEQQGAATREITSSVHDAAAGTTMVSRTIAEVTATIDTTRTTSGNVLEAAGQLRGECDSLRGQVQGFLKDVGAKQA</sequence>
<feature type="transmembrane region" description="Helical" evidence="10">
    <location>
        <begin position="12"/>
        <end position="33"/>
    </location>
</feature>
<dbReference type="PROSITE" id="PS50885">
    <property type="entry name" value="HAMP"/>
    <property type="match status" value="1"/>
</dbReference>
<dbReference type="Proteomes" id="UP000033220">
    <property type="component" value="Chromosome DSM 122"/>
</dbReference>
<dbReference type="RefSeq" id="WP_014415947.1">
    <property type="nucleotide sequence ID" value="NC_017059.1"/>
</dbReference>
<evidence type="ECO:0000256" key="1">
    <source>
        <dbReference type="ARBA" id="ARBA00004429"/>
    </source>
</evidence>
<evidence type="ECO:0000259" key="11">
    <source>
        <dbReference type="PROSITE" id="PS50111"/>
    </source>
</evidence>
<dbReference type="GO" id="GO:0006935">
    <property type="term" value="P:chemotaxis"/>
    <property type="evidence" value="ECO:0007669"/>
    <property type="project" value="InterPro"/>
</dbReference>
<dbReference type="GO" id="GO:0004888">
    <property type="term" value="F:transmembrane signaling receptor activity"/>
    <property type="evidence" value="ECO:0007669"/>
    <property type="project" value="InterPro"/>
</dbReference>
<accession>H6SNI6</accession>
<evidence type="ECO:0000256" key="5">
    <source>
        <dbReference type="ARBA" id="ARBA00022989"/>
    </source>
</evidence>
<keyword evidence="6 10" id="KW-0472">Membrane</keyword>
<dbReference type="GO" id="GO:0007165">
    <property type="term" value="P:signal transduction"/>
    <property type="evidence" value="ECO:0007669"/>
    <property type="project" value="UniProtKB-KW"/>
</dbReference>
<dbReference type="PRINTS" id="PR00260">
    <property type="entry name" value="CHEMTRNSDUCR"/>
</dbReference>
<evidence type="ECO:0000256" key="6">
    <source>
        <dbReference type="ARBA" id="ARBA00023136"/>
    </source>
</evidence>
<evidence type="ECO:0000313" key="15">
    <source>
        <dbReference type="Proteomes" id="UP000033220"/>
    </source>
</evidence>
<dbReference type="STRING" id="1150469.RSPPHO_02691"/>
<feature type="transmembrane region" description="Helical" evidence="10">
    <location>
        <begin position="187"/>
        <end position="209"/>
    </location>
</feature>
<keyword evidence="2" id="KW-1003">Cell membrane</keyword>
<dbReference type="InterPro" id="IPR004090">
    <property type="entry name" value="Chemotax_Me-accpt_rcpt"/>
</dbReference>
<dbReference type="Gene3D" id="1.10.287.950">
    <property type="entry name" value="Methyl-accepting chemotaxis protein"/>
    <property type="match status" value="1"/>
</dbReference>
<keyword evidence="4 10" id="KW-0812">Transmembrane</keyword>
<keyword evidence="5 10" id="KW-1133">Transmembrane helix</keyword>
<feature type="domain" description="HAMP" evidence="13">
    <location>
        <begin position="211"/>
        <end position="264"/>
    </location>
</feature>
<evidence type="ECO:0000256" key="8">
    <source>
        <dbReference type="ARBA" id="ARBA00029447"/>
    </source>
</evidence>
<keyword evidence="15" id="KW-1185">Reference proteome</keyword>
<organism evidence="14 15">
    <name type="scientific">Pararhodospirillum photometricum DSM 122</name>
    <dbReference type="NCBI Taxonomy" id="1150469"/>
    <lineage>
        <taxon>Bacteria</taxon>
        <taxon>Pseudomonadati</taxon>
        <taxon>Pseudomonadota</taxon>
        <taxon>Alphaproteobacteria</taxon>
        <taxon>Rhodospirillales</taxon>
        <taxon>Rhodospirillaceae</taxon>
        <taxon>Pararhodospirillum</taxon>
    </lineage>
</organism>
<proteinExistence type="inferred from homology"/>
<feature type="domain" description="Methyl-accepting transducer" evidence="11">
    <location>
        <begin position="304"/>
        <end position="526"/>
    </location>
</feature>
<dbReference type="Pfam" id="PF17200">
    <property type="entry name" value="sCache_2"/>
    <property type="match status" value="1"/>
</dbReference>